<organism evidence="1">
    <name type="scientific">Rhizophora mucronata</name>
    <name type="common">Asiatic mangrove</name>
    <dbReference type="NCBI Taxonomy" id="61149"/>
    <lineage>
        <taxon>Eukaryota</taxon>
        <taxon>Viridiplantae</taxon>
        <taxon>Streptophyta</taxon>
        <taxon>Embryophyta</taxon>
        <taxon>Tracheophyta</taxon>
        <taxon>Spermatophyta</taxon>
        <taxon>Magnoliopsida</taxon>
        <taxon>eudicotyledons</taxon>
        <taxon>Gunneridae</taxon>
        <taxon>Pentapetalae</taxon>
        <taxon>rosids</taxon>
        <taxon>fabids</taxon>
        <taxon>Malpighiales</taxon>
        <taxon>Rhizophoraceae</taxon>
        <taxon>Rhizophora</taxon>
    </lineage>
</organism>
<name>A0A2P2N8T1_RHIMU</name>
<sequence length="23" mass="2510">MCFSVCSSLIVIRELVVLLGKPC</sequence>
<accession>A0A2P2N8T1</accession>
<dbReference type="AlphaFoldDB" id="A0A2P2N8T1"/>
<evidence type="ECO:0000313" key="1">
    <source>
        <dbReference type="EMBL" id="MBX38878.1"/>
    </source>
</evidence>
<proteinExistence type="predicted"/>
<reference evidence="1" key="1">
    <citation type="submission" date="2018-02" db="EMBL/GenBank/DDBJ databases">
        <title>Rhizophora mucronata_Transcriptome.</title>
        <authorList>
            <person name="Meera S.P."/>
            <person name="Sreeshan A."/>
            <person name="Augustine A."/>
        </authorList>
    </citation>
    <scope>NUCLEOTIDE SEQUENCE</scope>
    <source>
        <tissue evidence="1">Leaf</tissue>
    </source>
</reference>
<protein>
    <submittedName>
        <fullName evidence="1">Uncharacterized protein</fullName>
    </submittedName>
</protein>
<dbReference type="EMBL" id="GGEC01058394">
    <property type="protein sequence ID" value="MBX38878.1"/>
    <property type="molecule type" value="Transcribed_RNA"/>
</dbReference>